<keyword evidence="8" id="KW-0132">Cell division</keyword>
<feature type="region of interest" description="Disordered" evidence="16">
    <location>
        <begin position="310"/>
        <end position="355"/>
    </location>
</feature>
<reference evidence="17 18" key="1">
    <citation type="journal article" date="2010" name="Nat. Biotechnol.">
        <title>Genome sequence of the model mushroom Schizophyllum commune.</title>
        <authorList>
            <person name="Ohm R.A."/>
            <person name="de Jong J.F."/>
            <person name="Lugones L.G."/>
            <person name="Aerts A."/>
            <person name="Kothe E."/>
            <person name="Stajich J.E."/>
            <person name="de Vries R.P."/>
            <person name="Record E."/>
            <person name="Levasseur A."/>
            <person name="Baker S.E."/>
            <person name="Bartholomew K.A."/>
            <person name="Coutinho P.M."/>
            <person name="Erdmann S."/>
            <person name="Fowler T.J."/>
            <person name="Gathman A.C."/>
            <person name="Lombard V."/>
            <person name="Henrissat B."/>
            <person name="Knabe N."/>
            <person name="Kuees U."/>
            <person name="Lilly W.W."/>
            <person name="Lindquist E."/>
            <person name="Lucas S."/>
            <person name="Magnuson J.K."/>
            <person name="Piumi F."/>
            <person name="Raudaskoski M."/>
            <person name="Salamov A."/>
            <person name="Schmutz J."/>
            <person name="Schwarze F.W.M.R."/>
            <person name="vanKuyk P.A."/>
            <person name="Horton J.S."/>
            <person name="Grigoriev I.V."/>
            <person name="Woesten H.A.B."/>
        </authorList>
    </citation>
    <scope>NUCLEOTIDE SEQUENCE [LARGE SCALE GENOMIC DNA]</scope>
    <source>
        <strain evidence="18">H4-8 / FGSC 9210</strain>
    </source>
</reference>
<feature type="compositionally biased region" description="Acidic residues" evidence="16">
    <location>
        <begin position="320"/>
        <end position="329"/>
    </location>
</feature>
<feature type="compositionally biased region" description="Low complexity" evidence="16">
    <location>
        <begin position="388"/>
        <end position="400"/>
    </location>
</feature>
<protein>
    <recommendedName>
        <fullName evidence="5">DASH complex subunit ASK1</fullName>
    </recommendedName>
</protein>
<feature type="compositionally biased region" description="Acidic residues" evidence="16">
    <location>
        <begin position="475"/>
        <end position="485"/>
    </location>
</feature>
<keyword evidence="10" id="KW-0498">Mitosis</keyword>
<evidence type="ECO:0000256" key="16">
    <source>
        <dbReference type="SAM" id="MobiDB-lite"/>
    </source>
</evidence>
<dbReference type="KEGG" id="scm:SCHCO_02490142"/>
<evidence type="ECO:0000256" key="9">
    <source>
        <dbReference type="ARBA" id="ARBA00022701"/>
    </source>
</evidence>
<dbReference type="STRING" id="578458.D8PMF9"/>
<feature type="compositionally biased region" description="Polar residues" evidence="16">
    <location>
        <begin position="144"/>
        <end position="163"/>
    </location>
</feature>
<evidence type="ECO:0000256" key="3">
    <source>
        <dbReference type="ARBA" id="ARBA00004629"/>
    </source>
</evidence>
<evidence type="ECO:0000256" key="4">
    <source>
        <dbReference type="ARBA" id="ARBA00010731"/>
    </source>
</evidence>
<dbReference type="GO" id="GO:0044732">
    <property type="term" value="C:mitotic spindle pole body"/>
    <property type="evidence" value="ECO:0007669"/>
    <property type="project" value="TreeGrafter"/>
</dbReference>
<keyword evidence="6" id="KW-0158">Chromosome</keyword>
<evidence type="ECO:0000256" key="1">
    <source>
        <dbReference type="ARBA" id="ARBA00004123"/>
    </source>
</evidence>
<evidence type="ECO:0000256" key="6">
    <source>
        <dbReference type="ARBA" id="ARBA00022454"/>
    </source>
</evidence>
<feature type="compositionally biased region" description="Low complexity" evidence="16">
    <location>
        <begin position="508"/>
        <end position="517"/>
    </location>
</feature>
<dbReference type="eggNOG" id="ENOG502RZQN">
    <property type="taxonomic scope" value="Eukaryota"/>
</dbReference>
<dbReference type="GeneID" id="9589569"/>
<evidence type="ECO:0000256" key="14">
    <source>
        <dbReference type="ARBA" id="ARBA00023306"/>
    </source>
</evidence>
<dbReference type="InterPro" id="IPR013964">
    <property type="entry name" value="DASH_Ask1"/>
</dbReference>
<feature type="compositionally biased region" description="Acidic residues" evidence="16">
    <location>
        <begin position="543"/>
        <end position="553"/>
    </location>
</feature>
<keyword evidence="9" id="KW-0493">Microtubule</keyword>
<dbReference type="HOGENOM" id="CLU_417936_0_0_1"/>
<dbReference type="Pfam" id="PF08655">
    <property type="entry name" value="DASH_Ask1"/>
    <property type="match status" value="1"/>
</dbReference>
<proteinExistence type="inferred from homology"/>
<keyword evidence="13" id="KW-0539">Nucleus</keyword>
<evidence type="ECO:0000256" key="5">
    <source>
        <dbReference type="ARBA" id="ARBA00014520"/>
    </source>
</evidence>
<feature type="region of interest" description="Disordered" evidence="16">
    <location>
        <begin position="498"/>
        <end position="581"/>
    </location>
</feature>
<comment type="similarity">
    <text evidence="4">Belongs to the DASH complex ASK1 family.</text>
</comment>
<feature type="compositionally biased region" description="Pro residues" evidence="16">
    <location>
        <begin position="11"/>
        <end position="22"/>
    </location>
</feature>
<sequence>MADLPPRRPIRQPPPRWKPNPNPASIDVPGLDTTASVTDQIEQIEQLITLKLQNIDENFATIHSLLMNKILPAIKRYGTATEPAREAAKFWTSFYEQAAQIRIPAYDDYETVHEDPSVQAESEASAAPPPVPESPAPSEGYDEPSTSRAPQSRYDQSMASTEMSFAPAQAAVSSTPARQRAQMANTTQSTDSSWAASLESPMVRMSRDLRSLAEEDERSRLNVTATQERTFIPTSVKGKEREEPILRSILRNKTYMPESTTPGLYASPSRSRQKIKTPIPAHLNPFTSRNPEPQKWNGVVDLGQAGLAIPRRGERTYTAADDDSDDDDLPPGMSPPVLMSPARAPRSVRRTPGRMAVDRITRDLVSDVQRAERGYQYSYQYESRTETSVSSMPSVPSSLSRYHQQQESQSSVTNDTSLESMMQRMEAYDDQPYQQQQQQHQPQKEPQDELEEAETSFGDVAGPIPLNFQRRGVDDDSDSDDDDLIDATVQPGAAFMMASNNAGDDSFDSISSRSSSDSMDDEMPPDALAQPVHPFARQWATSVDDDSDSDSSSDEGVRGDTSTLFGARAGPLNVRQSIGPDGNLRMLGEELLEDTIGYGQVPGMVPESPSPAGEWPMLGRRGIVDE</sequence>
<dbReference type="PANTHER" id="PTHR28200">
    <property type="entry name" value="DASH COMPLEX SUBUNIT ASK1"/>
    <property type="match status" value="1"/>
</dbReference>
<dbReference type="AlphaFoldDB" id="D8PMF9"/>
<evidence type="ECO:0000313" key="18">
    <source>
        <dbReference type="Proteomes" id="UP000007431"/>
    </source>
</evidence>
<evidence type="ECO:0000256" key="12">
    <source>
        <dbReference type="ARBA" id="ARBA00023212"/>
    </source>
</evidence>
<feature type="compositionally biased region" description="Low complexity" evidence="16">
    <location>
        <begin position="430"/>
        <end position="441"/>
    </location>
</feature>
<dbReference type="GO" id="GO:0042729">
    <property type="term" value="C:DASH complex"/>
    <property type="evidence" value="ECO:0007669"/>
    <property type="project" value="InterPro"/>
</dbReference>
<dbReference type="Proteomes" id="UP000007431">
    <property type="component" value="Unassembled WGS sequence"/>
</dbReference>
<dbReference type="PANTHER" id="PTHR28200:SF1">
    <property type="entry name" value="DASH COMPLEX SUBUNIT ASK1"/>
    <property type="match status" value="1"/>
</dbReference>
<dbReference type="GO" id="GO:0051301">
    <property type="term" value="P:cell division"/>
    <property type="evidence" value="ECO:0007669"/>
    <property type="project" value="UniProtKB-KW"/>
</dbReference>
<feature type="region of interest" description="Disordered" evidence="16">
    <location>
        <begin position="1"/>
        <end position="25"/>
    </location>
</feature>
<keyword evidence="14" id="KW-0131">Cell cycle</keyword>
<keyword evidence="11" id="KW-0995">Kinetochore</keyword>
<keyword evidence="12" id="KW-0206">Cytoskeleton</keyword>
<dbReference type="VEuPathDB" id="FungiDB:SCHCODRAFT_02490142"/>
<name>D8PMF9_SCHCM</name>
<evidence type="ECO:0000256" key="10">
    <source>
        <dbReference type="ARBA" id="ARBA00022776"/>
    </source>
</evidence>
<dbReference type="GO" id="GO:0072686">
    <property type="term" value="C:mitotic spindle"/>
    <property type="evidence" value="ECO:0007669"/>
    <property type="project" value="InterPro"/>
</dbReference>
<dbReference type="GO" id="GO:0008608">
    <property type="term" value="P:attachment of spindle microtubules to kinetochore"/>
    <property type="evidence" value="ECO:0007669"/>
    <property type="project" value="InterPro"/>
</dbReference>
<dbReference type="OMA" id="FWTTFYE"/>
<dbReference type="EMBL" id="GL377302">
    <property type="protein sequence ID" value="EFJ03490.1"/>
    <property type="molecule type" value="Genomic_DNA"/>
</dbReference>
<dbReference type="GO" id="GO:0005874">
    <property type="term" value="C:microtubule"/>
    <property type="evidence" value="ECO:0007669"/>
    <property type="project" value="UniProtKB-KW"/>
</dbReference>
<dbReference type="OrthoDB" id="5573898at2759"/>
<keyword evidence="18" id="KW-1185">Reference proteome</keyword>
<comment type="subcellular location">
    <subcellularLocation>
        <location evidence="3">Chromosome</location>
        <location evidence="3">Centromere</location>
        <location evidence="3">Kinetochore</location>
    </subcellularLocation>
    <subcellularLocation>
        <location evidence="2">Cytoplasm</location>
        <location evidence="2">Cytoskeleton</location>
        <location evidence="2">Spindle</location>
    </subcellularLocation>
    <subcellularLocation>
        <location evidence="1">Nucleus</location>
    </subcellularLocation>
</comment>
<evidence type="ECO:0000313" key="17">
    <source>
        <dbReference type="EMBL" id="EFJ03490.1"/>
    </source>
</evidence>
<feature type="compositionally biased region" description="Polar residues" evidence="16">
    <location>
        <begin position="401"/>
        <end position="420"/>
    </location>
</feature>
<keyword evidence="7" id="KW-0963">Cytoplasm</keyword>
<evidence type="ECO:0000256" key="7">
    <source>
        <dbReference type="ARBA" id="ARBA00022490"/>
    </source>
</evidence>
<gene>
    <name evidence="17" type="ORF">SCHCODRAFT_103508</name>
</gene>
<feature type="region of interest" description="Disordered" evidence="16">
    <location>
        <begin position="382"/>
        <end position="485"/>
    </location>
</feature>
<organism evidence="18">
    <name type="scientific">Schizophyllum commune (strain H4-8 / FGSC 9210)</name>
    <name type="common">Split gill fungus</name>
    <dbReference type="NCBI Taxonomy" id="578458"/>
    <lineage>
        <taxon>Eukaryota</taxon>
        <taxon>Fungi</taxon>
        <taxon>Dikarya</taxon>
        <taxon>Basidiomycota</taxon>
        <taxon>Agaricomycotina</taxon>
        <taxon>Agaricomycetes</taxon>
        <taxon>Agaricomycetidae</taxon>
        <taxon>Agaricales</taxon>
        <taxon>Schizophyllaceae</taxon>
        <taxon>Schizophyllum</taxon>
    </lineage>
</organism>
<accession>D8PMF9</accession>
<evidence type="ECO:0000256" key="2">
    <source>
        <dbReference type="ARBA" id="ARBA00004186"/>
    </source>
</evidence>
<evidence type="ECO:0000256" key="11">
    <source>
        <dbReference type="ARBA" id="ARBA00022838"/>
    </source>
</evidence>
<dbReference type="RefSeq" id="XP_003038392.1">
    <property type="nucleotide sequence ID" value="XM_003038346.1"/>
</dbReference>
<dbReference type="InParanoid" id="D8PMF9"/>
<feature type="non-terminal residue" evidence="17">
    <location>
        <position position="626"/>
    </location>
</feature>
<feature type="compositionally biased region" description="Low complexity" evidence="16">
    <location>
        <begin position="117"/>
        <end position="126"/>
    </location>
</feature>
<evidence type="ECO:0000256" key="13">
    <source>
        <dbReference type="ARBA" id="ARBA00023242"/>
    </source>
</evidence>
<evidence type="ECO:0000256" key="15">
    <source>
        <dbReference type="ARBA" id="ARBA00023328"/>
    </source>
</evidence>
<feature type="region of interest" description="Disordered" evidence="16">
    <location>
        <begin position="112"/>
        <end position="200"/>
    </location>
</feature>
<feature type="compositionally biased region" description="Polar residues" evidence="16">
    <location>
        <begin position="171"/>
        <end position="195"/>
    </location>
</feature>
<keyword evidence="15" id="KW-0137">Centromere</keyword>
<evidence type="ECO:0000256" key="8">
    <source>
        <dbReference type="ARBA" id="ARBA00022618"/>
    </source>
</evidence>